<reference evidence="6 7" key="1">
    <citation type="submission" date="2019-11" db="EMBL/GenBank/DDBJ databases">
        <title>Strigops habroptila (kakapo) genome, bStrHab1, primary haplotype, v2.</title>
        <authorList>
            <person name="Jarvis E.D."/>
            <person name="Howard J."/>
            <person name="Rhie A."/>
            <person name="Phillippy A."/>
            <person name="Korlach J."/>
            <person name="Digby A."/>
            <person name="Iorns D."/>
            <person name="Eason D."/>
            <person name="Robertson B."/>
            <person name="Raemaekers T."/>
            <person name="Howe K."/>
            <person name="Lewin H."/>
            <person name="Damas J."/>
            <person name="Hastie A."/>
            <person name="Tracey A."/>
            <person name="Chow W."/>
            <person name="Fedrigo O."/>
        </authorList>
    </citation>
    <scope>NUCLEOTIDE SEQUENCE [LARGE SCALE GENOMIC DNA]</scope>
</reference>
<dbReference type="FunFam" id="2.60.40.10:FF:000214">
    <property type="entry name" value="titin isoform X1"/>
    <property type="match status" value="1"/>
</dbReference>
<dbReference type="AlphaFoldDB" id="A0A672TG19"/>
<accession>A0A672TG19</accession>
<evidence type="ECO:0000259" key="5">
    <source>
        <dbReference type="PROSITE" id="PS50835"/>
    </source>
</evidence>
<evidence type="ECO:0000313" key="7">
    <source>
        <dbReference type="Proteomes" id="UP000472266"/>
    </source>
</evidence>
<dbReference type="InterPro" id="IPR003599">
    <property type="entry name" value="Ig_sub"/>
</dbReference>
<dbReference type="PANTHER" id="PTHR35971:SF5">
    <property type="entry name" value="OBSCURIN LIKE CYTOSKELETAL ADAPTOR 1"/>
    <property type="match status" value="1"/>
</dbReference>
<keyword evidence="7" id="KW-1185">Reference proteome</keyword>
<dbReference type="Pfam" id="PF07679">
    <property type="entry name" value="I-set"/>
    <property type="match status" value="3"/>
</dbReference>
<evidence type="ECO:0000313" key="6">
    <source>
        <dbReference type="Ensembl" id="ENSSHBP00005000804.1"/>
    </source>
</evidence>
<dbReference type="Proteomes" id="UP000472266">
    <property type="component" value="Chromosome 6"/>
</dbReference>
<dbReference type="InterPro" id="IPR052385">
    <property type="entry name" value="Obscurin/Obscurin-like_Reg"/>
</dbReference>
<dbReference type="GO" id="GO:0005737">
    <property type="term" value="C:cytoplasm"/>
    <property type="evidence" value="ECO:0007669"/>
    <property type="project" value="UniProtKB-SubCell"/>
</dbReference>
<dbReference type="PROSITE" id="PS50835">
    <property type="entry name" value="IG_LIKE"/>
    <property type="match status" value="3"/>
</dbReference>
<dbReference type="SUPFAM" id="SSF48726">
    <property type="entry name" value="Immunoglobulin"/>
    <property type="match status" value="3"/>
</dbReference>
<organism evidence="6 7">
    <name type="scientific">Strigops habroptila</name>
    <name type="common">Kakapo</name>
    <dbReference type="NCBI Taxonomy" id="2489341"/>
    <lineage>
        <taxon>Eukaryota</taxon>
        <taxon>Metazoa</taxon>
        <taxon>Chordata</taxon>
        <taxon>Craniata</taxon>
        <taxon>Vertebrata</taxon>
        <taxon>Euteleostomi</taxon>
        <taxon>Archelosauria</taxon>
        <taxon>Archosauria</taxon>
        <taxon>Dinosauria</taxon>
        <taxon>Saurischia</taxon>
        <taxon>Theropoda</taxon>
        <taxon>Coelurosauria</taxon>
        <taxon>Aves</taxon>
        <taxon>Neognathae</taxon>
        <taxon>Neoaves</taxon>
        <taxon>Telluraves</taxon>
        <taxon>Australaves</taxon>
        <taxon>Psittaciformes</taxon>
        <taxon>Psittacidae</taxon>
        <taxon>Strigops</taxon>
    </lineage>
</organism>
<feature type="domain" description="Ig-like" evidence="5">
    <location>
        <begin position="89"/>
        <end position="172"/>
    </location>
</feature>
<keyword evidence="3" id="KW-0597">Phosphoprotein</keyword>
<dbReference type="InParanoid" id="A0A672TG19"/>
<comment type="subcellular location">
    <subcellularLocation>
        <location evidence="1">Cytoplasm</location>
    </subcellularLocation>
</comment>
<dbReference type="InterPro" id="IPR007110">
    <property type="entry name" value="Ig-like_dom"/>
</dbReference>
<evidence type="ECO:0000256" key="1">
    <source>
        <dbReference type="ARBA" id="ARBA00004496"/>
    </source>
</evidence>
<dbReference type="InterPro" id="IPR013098">
    <property type="entry name" value="Ig_I-set"/>
</dbReference>
<protein>
    <recommendedName>
        <fullName evidence="5">Ig-like domain-containing protein</fullName>
    </recommendedName>
</protein>
<dbReference type="InterPro" id="IPR036179">
    <property type="entry name" value="Ig-like_dom_sf"/>
</dbReference>
<dbReference type="CDD" id="cd00096">
    <property type="entry name" value="Ig"/>
    <property type="match status" value="1"/>
</dbReference>
<dbReference type="SMART" id="SM00408">
    <property type="entry name" value="IGc2"/>
    <property type="match status" value="3"/>
</dbReference>
<feature type="domain" description="Ig-like" evidence="5">
    <location>
        <begin position="1"/>
        <end position="88"/>
    </location>
</feature>
<evidence type="ECO:0000256" key="4">
    <source>
        <dbReference type="ARBA" id="ARBA00023157"/>
    </source>
</evidence>
<keyword evidence="2" id="KW-0963">Cytoplasm</keyword>
<reference evidence="6" key="3">
    <citation type="submission" date="2025-09" db="UniProtKB">
        <authorList>
            <consortium name="Ensembl"/>
        </authorList>
    </citation>
    <scope>IDENTIFICATION</scope>
</reference>
<dbReference type="PANTHER" id="PTHR35971">
    <property type="entry name" value="SI:DKEY-31G6.6"/>
    <property type="match status" value="1"/>
</dbReference>
<dbReference type="FunFam" id="2.60.40.10:FF:000022">
    <property type="entry name" value="Cardiac titin"/>
    <property type="match status" value="1"/>
</dbReference>
<keyword evidence="4" id="KW-1015">Disulfide bond</keyword>
<dbReference type="InterPro" id="IPR013783">
    <property type="entry name" value="Ig-like_fold"/>
</dbReference>
<feature type="domain" description="Ig-like" evidence="5">
    <location>
        <begin position="176"/>
        <end position="263"/>
    </location>
</feature>
<dbReference type="GeneTree" id="ENSGT01110000267173"/>
<sequence length="267" mass="29498">VFTQPLQPAAAEEGDTVQLSCHVQGSQPIRIQWLKAGREIRASDRCTFSFANGVALLELAAITKSDSGEYVCKASNAAGTDTCKSKVTAVFTRNLPDLEVNENDTVKLICEVSKPNAEVTWFKGDEEVPDGARFEHISDGRKRILLIHNAHPEDAGKYTCKLPSSSTTGKLTVHGKRVTLVADQEVNEGQEIIFNCEVNKEGAKEKWYKNDEAIFDSAKYIIVHKDLVYTLRIRDAQLKDQATYTISLSNKRGEHVKSFAALTVLGK</sequence>
<evidence type="ECO:0000256" key="2">
    <source>
        <dbReference type="ARBA" id="ARBA00022490"/>
    </source>
</evidence>
<dbReference type="SMART" id="SM00409">
    <property type="entry name" value="IG"/>
    <property type="match status" value="3"/>
</dbReference>
<evidence type="ECO:0000256" key="3">
    <source>
        <dbReference type="ARBA" id="ARBA00022553"/>
    </source>
</evidence>
<dbReference type="OMA" id="DICIEDS"/>
<name>A0A672TG19_STRHB</name>
<dbReference type="FunFam" id="2.60.40.10:FF:001350">
    <property type="entry name" value="titin isoform X1"/>
    <property type="match status" value="1"/>
</dbReference>
<dbReference type="InterPro" id="IPR003598">
    <property type="entry name" value="Ig_sub2"/>
</dbReference>
<dbReference type="Ensembl" id="ENSSHBT00005000995.1">
    <property type="protein sequence ID" value="ENSSHBP00005000804.1"/>
    <property type="gene ID" value="ENSSHBG00005000750.1"/>
</dbReference>
<reference evidence="6" key="2">
    <citation type="submission" date="2025-08" db="UniProtKB">
        <authorList>
            <consortium name="Ensembl"/>
        </authorList>
    </citation>
    <scope>IDENTIFICATION</scope>
</reference>
<proteinExistence type="predicted"/>
<dbReference type="Gene3D" id="2.60.40.10">
    <property type="entry name" value="Immunoglobulins"/>
    <property type="match status" value="3"/>
</dbReference>